<evidence type="ECO:0000313" key="1">
    <source>
        <dbReference type="EMBL" id="QSS54290.1"/>
    </source>
</evidence>
<organism evidence="1 2">
    <name type="scientific">Ajellomyces capsulatus (strain H88)</name>
    <name type="common">Darling's disease fungus</name>
    <name type="synonym">Histoplasma capsulatum</name>
    <dbReference type="NCBI Taxonomy" id="544711"/>
    <lineage>
        <taxon>Eukaryota</taxon>
        <taxon>Fungi</taxon>
        <taxon>Dikarya</taxon>
        <taxon>Ascomycota</taxon>
        <taxon>Pezizomycotina</taxon>
        <taxon>Eurotiomycetes</taxon>
        <taxon>Eurotiomycetidae</taxon>
        <taxon>Onygenales</taxon>
        <taxon>Ajellomycetaceae</taxon>
        <taxon>Histoplasma</taxon>
    </lineage>
</organism>
<dbReference type="Proteomes" id="UP000663419">
    <property type="component" value="Chromosome 3"/>
</dbReference>
<name>A0A8A1LLE8_AJEC8</name>
<dbReference type="AlphaFoldDB" id="A0A8A1LLE8"/>
<evidence type="ECO:0000313" key="2">
    <source>
        <dbReference type="Proteomes" id="UP000663419"/>
    </source>
</evidence>
<proteinExistence type="predicted"/>
<dbReference type="EMBL" id="CP069104">
    <property type="protein sequence ID" value="QSS54290.1"/>
    <property type="molecule type" value="Genomic_DNA"/>
</dbReference>
<reference evidence="1" key="1">
    <citation type="submission" date="2021-01" db="EMBL/GenBank/DDBJ databases">
        <title>Chromosome-level genome assembly of a human fungal pathogen reveals clustering of transcriptionally co-regulated genes.</title>
        <authorList>
            <person name="Voorhies M."/>
            <person name="Cohen S."/>
            <person name="Shea T.P."/>
            <person name="Petrus S."/>
            <person name="Munoz J.F."/>
            <person name="Poplawski S."/>
            <person name="Goldman W.E."/>
            <person name="Michael T."/>
            <person name="Cuomo C.A."/>
            <person name="Sil A."/>
            <person name="Beyhan S."/>
        </authorList>
    </citation>
    <scope>NUCLEOTIDE SEQUENCE</scope>
    <source>
        <strain evidence="1">H88</strain>
    </source>
</reference>
<accession>A0A8A1LLE8</accession>
<gene>
    <name evidence="1" type="ORF">I7I53_01793</name>
</gene>
<protein>
    <submittedName>
        <fullName evidence="1">Uncharacterized protein</fullName>
    </submittedName>
</protein>
<sequence>MKPLNFALLFSIRKQGTAVFAHYSMPIVRQSAPCPYPARPGPYDEKRRANIIVPEDGGLVFMFAEPIFCVFFPFCFCKIHVHRITSLCDSTCFSHGLCFL</sequence>
<dbReference type="VEuPathDB" id="FungiDB:I7I53_01793"/>